<comment type="caution">
    <text evidence="3">The sequence shown here is derived from an EMBL/GenBank/DDBJ whole genome shotgun (WGS) entry which is preliminary data.</text>
</comment>
<organism evidence="3 4">
    <name type="scientific">Tetrapyrgos nigripes</name>
    <dbReference type="NCBI Taxonomy" id="182062"/>
    <lineage>
        <taxon>Eukaryota</taxon>
        <taxon>Fungi</taxon>
        <taxon>Dikarya</taxon>
        <taxon>Basidiomycota</taxon>
        <taxon>Agaricomycotina</taxon>
        <taxon>Agaricomycetes</taxon>
        <taxon>Agaricomycetidae</taxon>
        <taxon>Agaricales</taxon>
        <taxon>Marasmiineae</taxon>
        <taxon>Marasmiaceae</taxon>
        <taxon>Tetrapyrgos</taxon>
    </lineage>
</organism>
<keyword evidence="2" id="KW-0472">Membrane</keyword>
<gene>
    <name evidence="3" type="ORF">D9758_008199</name>
</gene>
<reference evidence="3 4" key="1">
    <citation type="journal article" date="2020" name="ISME J.">
        <title>Uncovering the hidden diversity of litter-decomposition mechanisms in mushroom-forming fungi.</title>
        <authorList>
            <person name="Floudas D."/>
            <person name="Bentzer J."/>
            <person name="Ahren D."/>
            <person name="Johansson T."/>
            <person name="Persson P."/>
            <person name="Tunlid A."/>
        </authorList>
    </citation>
    <scope>NUCLEOTIDE SEQUENCE [LARGE SCALE GENOMIC DNA]</scope>
    <source>
        <strain evidence="3 4">CBS 291.85</strain>
    </source>
</reference>
<evidence type="ECO:0000256" key="2">
    <source>
        <dbReference type="SAM" id="Phobius"/>
    </source>
</evidence>
<name>A0A8H5G1F9_9AGAR</name>
<keyword evidence="4" id="KW-1185">Reference proteome</keyword>
<sequence length="411" mass="45308">MSAILLISSTAGVLSRSDPSAAIEKDTESSTRTVYGITWGCLTTIFACTWLAIHPNIPSPNDSRFRILMRRAMIMGVAILVPEYTTVWAFRQWRTARLVRKAMSYRSEWTISHSFFLTMGGFMLVDGKGQRVRPLLVDDVLQSTALKLNAAISLPTISEKEIQDRSKGDALSKTLILFQTTWFLVQVLARVVLRLPITELELITVAFASLNVLAYAFWYNKPLNVDCAIPVLLLDDSFLDSNSHRYQSEISSIHFLENPIYRSQSASTTSLVSLGFPDPAQSVILNPPPPVYNPGSRLSSTLPFPTKATPDSDLDVEDAERNDTTASPAEETDASNRTPSSLVFKAPSTCSSLHTPLHNLPSPELRPALRPPSPMPIPVATQIGGNSDLRAGEDVEQNGKPRPFISLFHEP</sequence>
<feature type="region of interest" description="Disordered" evidence="1">
    <location>
        <begin position="295"/>
        <end position="411"/>
    </location>
</feature>
<evidence type="ECO:0000313" key="4">
    <source>
        <dbReference type="Proteomes" id="UP000559256"/>
    </source>
</evidence>
<feature type="transmembrane region" description="Helical" evidence="2">
    <location>
        <begin position="73"/>
        <end position="90"/>
    </location>
</feature>
<accession>A0A8H5G1F9</accession>
<dbReference type="AlphaFoldDB" id="A0A8H5G1F9"/>
<dbReference type="OrthoDB" id="9451547at2759"/>
<keyword evidence="2" id="KW-1133">Transmembrane helix</keyword>
<dbReference type="Proteomes" id="UP000559256">
    <property type="component" value="Unassembled WGS sequence"/>
</dbReference>
<proteinExistence type="predicted"/>
<keyword evidence="2" id="KW-0812">Transmembrane</keyword>
<dbReference type="PANTHER" id="PTHR35043:SF7">
    <property type="entry name" value="TRANSCRIPTION FACTOR DOMAIN-CONTAINING PROTEIN"/>
    <property type="match status" value="1"/>
</dbReference>
<protein>
    <submittedName>
        <fullName evidence="3">Uncharacterized protein</fullName>
    </submittedName>
</protein>
<dbReference type="PANTHER" id="PTHR35043">
    <property type="entry name" value="TRANSCRIPTION FACTOR DOMAIN-CONTAINING PROTEIN"/>
    <property type="match status" value="1"/>
</dbReference>
<evidence type="ECO:0000256" key="1">
    <source>
        <dbReference type="SAM" id="MobiDB-lite"/>
    </source>
</evidence>
<dbReference type="EMBL" id="JAACJM010000054">
    <property type="protein sequence ID" value="KAF5356584.1"/>
    <property type="molecule type" value="Genomic_DNA"/>
</dbReference>
<feature type="compositionally biased region" description="Basic and acidic residues" evidence="1">
    <location>
        <begin position="390"/>
        <end position="399"/>
    </location>
</feature>
<feature type="transmembrane region" description="Helical" evidence="2">
    <location>
        <begin position="32"/>
        <end position="53"/>
    </location>
</feature>
<evidence type="ECO:0000313" key="3">
    <source>
        <dbReference type="EMBL" id="KAF5356584.1"/>
    </source>
</evidence>